<dbReference type="AlphaFoldDB" id="A0A834W8Z4"/>
<evidence type="ECO:0000313" key="2">
    <source>
        <dbReference type="Proteomes" id="UP000634136"/>
    </source>
</evidence>
<name>A0A834W8Z4_9FABA</name>
<reference evidence="1" key="1">
    <citation type="submission" date="2020-09" db="EMBL/GenBank/DDBJ databases">
        <title>Genome-Enabled Discovery of Anthraquinone Biosynthesis in Senna tora.</title>
        <authorList>
            <person name="Kang S.-H."/>
            <person name="Pandey R.P."/>
            <person name="Lee C.-M."/>
            <person name="Sim J.-S."/>
            <person name="Jeong J.-T."/>
            <person name="Choi B.-S."/>
            <person name="Jung M."/>
            <person name="Ginzburg D."/>
            <person name="Zhao K."/>
            <person name="Won S.Y."/>
            <person name="Oh T.-J."/>
            <person name="Yu Y."/>
            <person name="Kim N.-H."/>
            <person name="Lee O.R."/>
            <person name="Lee T.-H."/>
            <person name="Bashyal P."/>
            <person name="Kim T.-S."/>
            <person name="Lee W.-H."/>
            <person name="Kawkins C."/>
            <person name="Kim C.-K."/>
            <person name="Kim J.S."/>
            <person name="Ahn B.O."/>
            <person name="Rhee S.Y."/>
            <person name="Sohng J.K."/>
        </authorList>
    </citation>
    <scope>NUCLEOTIDE SEQUENCE</scope>
    <source>
        <tissue evidence="1">Leaf</tissue>
    </source>
</reference>
<evidence type="ECO:0000313" key="1">
    <source>
        <dbReference type="EMBL" id="KAF7812973.1"/>
    </source>
</evidence>
<organism evidence="1 2">
    <name type="scientific">Senna tora</name>
    <dbReference type="NCBI Taxonomy" id="362788"/>
    <lineage>
        <taxon>Eukaryota</taxon>
        <taxon>Viridiplantae</taxon>
        <taxon>Streptophyta</taxon>
        <taxon>Embryophyta</taxon>
        <taxon>Tracheophyta</taxon>
        <taxon>Spermatophyta</taxon>
        <taxon>Magnoliopsida</taxon>
        <taxon>eudicotyledons</taxon>
        <taxon>Gunneridae</taxon>
        <taxon>Pentapetalae</taxon>
        <taxon>rosids</taxon>
        <taxon>fabids</taxon>
        <taxon>Fabales</taxon>
        <taxon>Fabaceae</taxon>
        <taxon>Caesalpinioideae</taxon>
        <taxon>Cassia clade</taxon>
        <taxon>Senna</taxon>
    </lineage>
</organism>
<dbReference type="EMBL" id="JAAIUW010000010">
    <property type="protein sequence ID" value="KAF7812973.1"/>
    <property type="molecule type" value="Genomic_DNA"/>
</dbReference>
<accession>A0A834W8Z4</accession>
<gene>
    <name evidence="1" type="ORF">G2W53_033949</name>
</gene>
<sequence>MEKDDDKNGETLLAVELRVLME</sequence>
<keyword evidence="2" id="KW-1185">Reference proteome</keyword>
<protein>
    <submittedName>
        <fullName evidence="1">Uncharacterized protein</fullName>
    </submittedName>
</protein>
<dbReference type="Proteomes" id="UP000634136">
    <property type="component" value="Unassembled WGS sequence"/>
</dbReference>
<proteinExistence type="predicted"/>
<comment type="caution">
    <text evidence="1">The sequence shown here is derived from an EMBL/GenBank/DDBJ whole genome shotgun (WGS) entry which is preliminary data.</text>
</comment>